<dbReference type="STRING" id="406817.XNC1_1632"/>
<dbReference type="AlphaFoldDB" id="D3VC42"/>
<dbReference type="InterPro" id="IPR023299">
    <property type="entry name" value="ATPase_P-typ_cyto_dom_N"/>
</dbReference>
<proteinExistence type="predicted"/>
<dbReference type="HOGENOM" id="CLU_114987_0_0_6"/>
<evidence type="ECO:0000313" key="2">
    <source>
        <dbReference type="Proteomes" id="UP000008075"/>
    </source>
</evidence>
<dbReference type="EMBL" id="FN667742">
    <property type="protein sequence ID" value="CBJ89695.1"/>
    <property type="molecule type" value="Genomic_DNA"/>
</dbReference>
<dbReference type="Gene3D" id="3.40.1110.10">
    <property type="entry name" value="Calcium-transporting ATPase, cytoplasmic domain N"/>
    <property type="match status" value="1"/>
</dbReference>
<gene>
    <name evidence="1" type="ordered locus">XNC1_1632</name>
</gene>
<evidence type="ECO:0000313" key="1">
    <source>
        <dbReference type="EMBL" id="CBJ89695.1"/>
    </source>
</evidence>
<dbReference type="GO" id="GO:0000166">
    <property type="term" value="F:nucleotide binding"/>
    <property type="evidence" value="ECO:0007669"/>
    <property type="project" value="InterPro"/>
</dbReference>
<dbReference type="Proteomes" id="UP000008075">
    <property type="component" value="Chromosome"/>
</dbReference>
<reference evidence="1 2" key="1">
    <citation type="journal article" date="2011" name="PLoS ONE">
        <title>The entomopathogenic bacterial endosymbionts xenorhabdus and photorhabdus: convergent lifestyles from divergent genomes.</title>
        <authorList>
            <person name="Chaston J.M."/>
            <person name="Suen G."/>
            <person name="Tucker S.L."/>
            <person name="Andersen A.W."/>
            <person name="Bhasin A."/>
            <person name="Bode E."/>
            <person name="Bode H.B."/>
            <person name="Brachmann A.O."/>
            <person name="Cowles C.E."/>
            <person name="Cowles K.N."/>
            <person name="Darby C."/>
            <person name="de Leon L."/>
            <person name="Drace K."/>
            <person name="Du Z."/>
            <person name="Givaudan A."/>
            <person name="Herbert Tran E.E."/>
            <person name="Jewell K.A."/>
            <person name="Knack J.J."/>
            <person name="Krasomil-Osterfeld K.C."/>
            <person name="Kukor R."/>
            <person name="Lanois A."/>
            <person name="Latreille P."/>
            <person name="Leimgruber N.K."/>
            <person name="Lipke C.M."/>
            <person name="Liu R."/>
            <person name="Lu X."/>
            <person name="Martens E.C."/>
            <person name="Marri P.R."/>
            <person name="Medigue C."/>
            <person name="Menard M.L."/>
            <person name="Miller N.M."/>
            <person name="Morales-Soto N."/>
            <person name="Norton S."/>
            <person name="Ogier J.C."/>
            <person name="Orchard S.S."/>
            <person name="Park D."/>
            <person name="Park Y."/>
            <person name="Qurollo B.A."/>
            <person name="Sugar D.R."/>
            <person name="Richards G.R."/>
            <person name="Rouy Z."/>
            <person name="Slominski B."/>
            <person name="Slominski K."/>
            <person name="Snyder H."/>
            <person name="Tjaden B.C."/>
            <person name="van der Hoeven R."/>
            <person name="Welch R.D."/>
            <person name="Wheeler C."/>
            <person name="Xiang B."/>
            <person name="Barbazuk B."/>
            <person name="Gaudriault S."/>
            <person name="Goodner B."/>
            <person name="Slater S.C."/>
            <person name="Forst S."/>
            <person name="Goldman B.S."/>
            <person name="Goodrich-Blair H."/>
        </authorList>
    </citation>
    <scope>NUCLEOTIDE SEQUENCE [LARGE SCALE GENOMIC DNA]</scope>
    <source>
        <strain evidence="2">ATCC 19061 / DSM 3370 / CCUG 14189 / LMG 1036 / NCIMB 9965 / AN6</strain>
    </source>
</reference>
<organism evidence="1 2">
    <name type="scientific">Xenorhabdus nematophila (strain ATCC 19061 / DSM 3370 / CCUG 14189 / LMG 1036 / NCIMB 9965 / AN6)</name>
    <dbReference type="NCBI Taxonomy" id="406817"/>
    <lineage>
        <taxon>Bacteria</taxon>
        <taxon>Pseudomonadati</taxon>
        <taxon>Pseudomonadota</taxon>
        <taxon>Gammaproteobacteria</taxon>
        <taxon>Enterobacterales</taxon>
        <taxon>Morganellaceae</taxon>
        <taxon>Xenorhabdus</taxon>
    </lineage>
</organism>
<dbReference type="eggNOG" id="COG0474">
    <property type="taxonomic scope" value="Bacteria"/>
</dbReference>
<dbReference type="SUPFAM" id="SSF81660">
    <property type="entry name" value="Metal cation-transporting ATPase, ATP-binding domain N"/>
    <property type="match status" value="1"/>
</dbReference>
<dbReference type="Pfam" id="PF13246">
    <property type="entry name" value="Cation_ATPase"/>
    <property type="match status" value="1"/>
</dbReference>
<accession>D3VC42</accession>
<protein>
    <submittedName>
        <fullName evidence="1">Uncharacterized protein</fullName>
    </submittedName>
</protein>
<dbReference type="KEGG" id="xne:XNC1_1632"/>
<name>D3VC42_XENNA</name>
<sequence length="152" mass="17773">MIQVIDGYDSRDSETNFLHSYRKIDELSFGFVRFRLSIFIQNLYRTHQLAYNDAEKKMLSICSFIRIKEKIILLTEESRNNVVKLVSRYHEQGFKVLILVALELSPDEVKHFLSVTDEKEMVLQGLLTFLELPKESAAIAIVTLGKMKFRLR</sequence>
<keyword evidence="2" id="KW-1185">Reference proteome</keyword>